<protein>
    <recommendedName>
        <fullName evidence="7">Transmembrane 9 superfamily member</fullName>
    </recommendedName>
</protein>
<feature type="transmembrane region" description="Helical" evidence="7">
    <location>
        <begin position="493"/>
        <end position="516"/>
    </location>
</feature>
<evidence type="ECO:0000256" key="7">
    <source>
        <dbReference type="RuleBase" id="RU363079"/>
    </source>
</evidence>
<feature type="transmembrane region" description="Helical" evidence="7">
    <location>
        <begin position="333"/>
        <end position="360"/>
    </location>
</feature>
<proteinExistence type="inferred from homology"/>
<dbReference type="GO" id="GO:0005737">
    <property type="term" value="C:cytoplasm"/>
    <property type="evidence" value="ECO:0007669"/>
    <property type="project" value="UniProtKB-ARBA"/>
</dbReference>
<keyword evidence="4 7" id="KW-0732">Signal</keyword>
<dbReference type="AlphaFoldDB" id="A0AAD5THC0"/>
<dbReference type="PANTHER" id="PTHR10766">
    <property type="entry name" value="TRANSMEMBRANE 9 SUPERFAMILY PROTEIN"/>
    <property type="match status" value="1"/>
</dbReference>
<feature type="transmembrane region" description="Helical" evidence="7">
    <location>
        <begin position="270"/>
        <end position="292"/>
    </location>
</feature>
<dbReference type="GO" id="GO:0072657">
    <property type="term" value="P:protein localization to membrane"/>
    <property type="evidence" value="ECO:0007669"/>
    <property type="project" value="TreeGrafter"/>
</dbReference>
<evidence type="ECO:0000256" key="4">
    <source>
        <dbReference type="ARBA" id="ARBA00022729"/>
    </source>
</evidence>
<dbReference type="GO" id="GO:0007034">
    <property type="term" value="P:vacuolar transport"/>
    <property type="evidence" value="ECO:0007669"/>
    <property type="project" value="TreeGrafter"/>
</dbReference>
<dbReference type="Proteomes" id="UP001212152">
    <property type="component" value="Unassembled WGS sequence"/>
</dbReference>
<dbReference type="PANTHER" id="PTHR10766:SF111">
    <property type="entry name" value="TRANSMEMBRANE 9 SUPERFAMILY MEMBER 2"/>
    <property type="match status" value="1"/>
</dbReference>
<dbReference type="InterPro" id="IPR004240">
    <property type="entry name" value="EMP70"/>
</dbReference>
<comment type="similarity">
    <text evidence="2 7">Belongs to the nonaspanin (TM9SF) (TC 9.A.2) family.</text>
</comment>
<comment type="caution">
    <text evidence="8">The sequence shown here is derived from an EMBL/GenBank/DDBJ whole genome shotgun (WGS) entry which is preliminary data.</text>
</comment>
<name>A0AAD5THC0_9FUNG</name>
<evidence type="ECO:0000256" key="1">
    <source>
        <dbReference type="ARBA" id="ARBA00004141"/>
    </source>
</evidence>
<keyword evidence="9" id="KW-1185">Reference proteome</keyword>
<feature type="signal peptide" evidence="7">
    <location>
        <begin position="1"/>
        <end position="27"/>
    </location>
</feature>
<gene>
    <name evidence="8" type="ORF">HDU87_005435</name>
</gene>
<organism evidence="8 9">
    <name type="scientific">Geranomyces variabilis</name>
    <dbReference type="NCBI Taxonomy" id="109894"/>
    <lineage>
        <taxon>Eukaryota</taxon>
        <taxon>Fungi</taxon>
        <taxon>Fungi incertae sedis</taxon>
        <taxon>Chytridiomycota</taxon>
        <taxon>Chytridiomycota incertae sedis</taxon>
        <taxon>Chytridiomycetes</taxon>
        <taxon>Spizellomycetales</taxon>
        <taxon>Powellomycetaceae</taxon>
        <taxon>Geranomyces</taxon>
    </lineage>
</organism>
<feature type="transmembrane region" description="Helical" evidence="7">
    <location>
        <begin position="439"/>
        <end position="462"/>
    </location>
</feature>
<feature type="transmembrane region" description="Helical" evidence="7">
    <location>
        <begin position="593"/>
        <end position="622"/>
    </location>
</feature>
<keyword evidence="5 7" id="KW-1133">Transmembrane helix</keyword>
<comment type="subcellular location">
    <subcellularLocation>
        <location evidence="1">Membrane</location>
        <topology evidence="1">Multi-pass membrane protein</topology>
    </subcellularLocation>
</comment>
<evidence type="ECO:0000313" key="9">
    <source>
        <dbReference type="Proteomes" id="UP001212152"/>
    </source>
</evidence>
<evidence type="ECO:0000256" key="2">
    <source>
        <dbReference type="ARBA" id="ARBA00005227"/>
    </source>
</evidence>
<evidence type="ECO:0000256" key="5">
    <source>
        <dbReference type="ARBA" id="ARBA00022989"/>
    </source>
</evidence>
<sequence>MKPAAPRLSCSALAALLLLAVAHHVAAFYLPGVAPKDYSPKEPVPLFVNAVSSSKTALPYDFYTSSFQFCRPEKITRKSESLGSVLFGDRLQSSAFELNMLEPGHCKKLCDKKTYSANDAMFTNDRIREDYQLNFEVDGLPAARELVDDATGETYYDQGFSLGNPDSPDFVALHNHYDITIQYHATEADEKGPYRVVGVIITPYSVKDLEKSCSTQDGTISNAEPVILSQDPSVHTEVQFSYSVKWAPSKTPWATRWDNYLRASDPKIHWFSLANSAVISIFLVGMVGMILLRALHKDIARYNALDAQEDAQEDFGWKLVHGDVFRPPRHRMLLAVLVGSGAQLFLMTSVTLGFAVLGFLSPSSRGSLSTVILVFYVLFGSVAGYTSARYYKMFGGEKWKRNVLVTASLVPGTVFAIFLTLNFFLIGAKSSGAVPFGTLFALFSMWFLVSAPLCFLGAYFGYKKPKLEHPVRTNQIPRQIPEQPLYLRRVPSILIGGILPFGAIFIELYFIMASIWDNRVYYVFGFLFLVFVILVLTCSQVTVLMCYFQLCAEDYRWWWRAFMTSGASAFYVFLYGLLYYYTRLEIEDAPSTILYFGYTTIMSVLFFLLTGTIGFTACFKFVRKIYGSIKVN</sequence>
<evidence type="ECO:0000256" key="3">
    <source>
        <dbReference type="ARBA" id="ARBA00022692"/>
    </source>
</evidence>
<accession>A0AAD5THC0</accession>
<dbReference type="EMBL" id="JADGJQ010000043">
    <property type="protein sequence ID" value="KAJ3176220.1"/>
    <property type="molecule type" value="Genomic_DNA"/>
</dbReference>
<feature type="transmembrane region" description="Helical" evidence="7">
    <location>
        <begin position="522"/>
        <end position="550"/>
    </location>
</feature>
<feature type="chain" id="PRO_5041767228" description="Transmembrane 9 superfamily member" evidence="7">
    <location>
        <begin position="28"/>
        <end position="632"/>
    </location>
</feature>
<dbReference type="Pfam" id="PF02990">
    <property type="entry name" value="EMP70"/>
    <property type="match status" value="1"/>
</dbReference>
<evidence type="ECO:0000256" key="6">
    <source>
        <dbReference type="ARBA" id="ARBA00023136"/>
    </source>
</evidence>
<keyword evidence="6 7" id="KW-0472">Membrane</keyword>
<feature type="transmembrane region" description="Helical" evidence="7">
    <location>
        <begin position="403"/>
        <end position="427"/>
    </location>
</feature>
<feature type="transmembrane region" description="Helical" evidence="7">
    <location>
        <begin position="372"/>
        <end position="391"/>
    </location>
</feature>
<dbReference type="GO" id="GO:0016020">
    <property type="term" value="C:membrane"/>
    <property type="evidence" value="ECO:0007669"/>
    <property type="project" value="UniProtKB-SubCell"/>
</dbReference>
<reference evidence="8" key="1">
    <citation type="submission" date="2020-05" db="EMBL/GenBank/DDBJ databases">
        <title>Phylogenomic resolution of chytrid fungi.</title>
        <authorList>
            <person name="Stajich J.E."/>
            <person name="Amses K."/>
            <person name="Simmons R."/>
            <person name="Seto K."/>
            <person name="Myers J."/>
            <person name="Bonds A."/>
            <person name="Quandt C.A."/>
            <person name="Barry K."/>
            <person name="Liu P."/>
            <person name="Grigoriev I."/>
            <person name="Longcore J.E."/>
            <person name="James T.Y."/>
        </authorList>
    </citation>
    <scope>NUCLEOTIDE SEQUENCE</scope>
    <source>
        <strain evidence="8">JEL0379</strain>
    </source>
</reference>
<keyword evidence="3 7" id="KW-0812">Transmembrane</keyword>
<evidence type="ECO:0000313" key="8">
    <source>
        <dbReference type="EMBL" id="KAJ3176220.1"/>
    </source>
</evidence>
<feature type="transmembrane region" description="Helical" evidence="7">
    <location>
        <begin position="557"/>
        <end position="581"/>
    </location>
</feature>